<comment type="caution">
    <text evidence="1">The sequence shown here is derived from an EMBL/GenBank/DDBJ whole genome shotgun (WGS) entry which is preliminary data.</text>
</comment>
<gene>
    <name evidence="1" type="ORF">T01_11812</name>
</gene>
<name>A0A0V1BYX7_TRISP</name>
<sequence length="69" mass="8406">MLSIALKKIHNHHCIALSKIYKICKELYFFPDYWILFSKLPLDLKLNLFEITSISLRIQQLNWRTWIKN</sequence>
<dbReference type="InParanoid" id="A0A0V1BYX7"/>
<dbReference type="OrthoDB" id="10465908at2759"/>
<dbReference type="EMBL" id="JYDH01000005">
    <property type="protein sequence ID" value="KRY42113.1"/>
    <property type="molecule type" value="Genomic_DNA"/>
</dbReference>
<evidence type="ECO:0000313" key="1">
    <source>
        <dbReference type="EMBL" id="KRY42113.1"/>
    </source>
</evidence>
<reference evidence="1 2" key="1">
    <citation type="submission" date="2015-01" db="EMBL/GenBank/DDBJ databases">
        <title>Evolution of Trichinella species and genotypes.</title>
        <authorList>
            <person name="Korhonen P.K."/>
            <person name="Edoardo P."/>
            <person name="Giuseppe L.R."/>
            <person name="Gasser R.B."/>
        </authorList>
    </citation>
    <scope>NUCLEOTIDE SEQUENCE [LARGE SCALE GENOMIC DNA]</scope>
    <source>
        <strain evidence="1">ISS3</strain>
    </source>
</reference>
<organism evidence="1 2">
    <name type="scientific">Trichinella spiralis</name>
    <name type="common">Trichina worm</name>
    <dbReference type="NCBI Taxonomy" id="6334"/>
    <lineage>
        <taxon>Eukaryota</taxon>
        <taxon>Metazoa</taxon>
        <taxon>Ecdysozoa</taxon>
        <taxon>Nematoda</taxon>
        <taxon>Enoplea</taxon>
        <taxon>Dorylaimia</taxon>
        <taxon>Trichinellida</taxon>
        <taxon>Trichinellidae</taxon>
        <taxon>Trichinella</taxon>
    </lineage>
</organism>
<proteinExistence type="predicted"/>
<evidence type="ECO:0000313" key="2">
    <source>
        <dbReference type="Proteomes" id="UP000054776"/>
    </source>
</evidence>
<dbReference type="AlphaFoldDB" id="A0A0V1BYX7"/>
<accession>A0A0V1BYX7</accession>
<protein>
    <submittedName>
        <fullName evidence="1">Uncharacterized protein</fullName>
    </submittedName>
</protein>
<keyword evidence="2" id="KW-1185">Reference proteome</keyword>
<dbReference type="Proteomes" id="UP000054776">
    <property type="component" value="Unassembled WGS sequence"/>
</dbReference>